<evidence type="ECO:0000313" key="1">
    <source>
        <dbReference type="EMBL" id="KMY50442.1"/>
    </source>
</evidence>
<gene>
    <name evidence="1" type="ORF">AC625_13805</name>
</gene>
<protein>
    <submittedName>
        <fullName evidence="1">Uncharacterized protein</fullName>
    </submittedName>
</protein>
<keyword evidence="2" id="KW-1185">Reference proteome</keyword>
<dbReference type="RefSeq" id="WP_049681795.1">
    <property type="nucleotide sequence ID" value="NZ_LFZW01000001.1"/>
</dbReference>
<evidence type="ECO:0000313" key="2">
    <source>
        <dbReference type="Proteomes" id="UP000037146"/>
    </source>
</evidence>
<name>A0A0K9GW18_9BACI</name>
<dbReference type="OrthoDB" id="2893765at2"/>
<dbReference type="PATRIC" id="fig|1679170.3.peg.3151"/>
<dbReference type="EMBL" id="LFZW01000001">
    <property type="protein sequence ID" value="KMY50442.1"/>
    <property type="molecule type" value="Genomic_DNA"/>
</dbReference>
<proteinExistence type="predicted"/>
<organism evidence="1 2">
    <name type="scientific">Peribacillus loiseleuriae</name>
    <dbReference type="NCBI Taxonomy" id="1679170"/>
    <lineage>
        <taxon>Bacteria</taxon>
        <taxon>Bacillati</taxon>
        <taxon>Bacillota</taxon>
        <taxon>Bacilli</taxon>
        <taxon>Bacillales</taxon>
        <taxon>Bacillaceae</taxon>
        <taxon>Peribacillus</taxon>
    </lineage>
</organism>
<dbReference type="Proteomes" id="UP000037146">
    <property type="component" value="Unassembled WGS sequence"/>
</dbReference>
<sequence length="78" mass="9641">MHTNETKDLFEDAGLLFLYEKFQYQLYVTNLLGKTKPEILEKFLECYEFQQNEPLFFDEFAFHFRIFQNIFIKNNWVN</sequence>
<accession>A0A0K9GW18</accession>
<comment type="caution">
    <text evidence="1">The sequence shown here is derived from an EMBL/GenBank/DDBJ whole genome shotgun (WGS) entry which is preliminary data.</text>
</comment>
<reference evidence="2" key="1">
    <citation type="submission" date="2015-07" db="EMBL/GenBank/DDBJ databases">
        <title>Genome sequencing project for genomic taxonomy and phylogenomics of Bacillus-like bacteria.</title>
        <authorList>
            <person name="Liu B."/>
            <person name="Wang J."/>
            <person name="Zhu Y."/>
            <person name="Liu G."/>
            <person name="Chen Q."/>
            <person name="Chen Z."/>
            <person name="Lan J."/>
            <person name="Che J."/>
            <person name="Ge C."/>
            <person name="Shi H."/>
            <person name="Pan Z."/>
            <person name="Liu X."/>
        </authorList>
    </citation>
    <scope>NUCLEOTIDE SEQUENCE [LARGE SCALE GENOMIC DNA]</scope>
    <source>
        <strain evidence="2">FJAT-27997</strain>
    </source>
</reference>
<dbReference type="AlphaFoldDB" id="A0A0K9GW18"/>